<gene>
    <name evidence="9" type="primary">lacF_33</name>
    <name evidence="9" type="ORF">DSM106044_04174</name>
</gene>
<proteinExistence type="inferred from homology"/>
<evidence type="ECO:0000256" key="6">
    <source>
        <dbReference type="ARBA" id="ARBA00023136"/>
    </source>
</evidence>
<evidence type="ECO:0000256" key="5">
    <source>
        <dbReference type="ARBA" id="ARBA00022989"/>
    </source>
</evidence>
<feature type="transmembrane region" description="Helical" evidence="7">
    <location>
        <begin position="150"/>
        <end position="173"/>
    </location>
</feature>
<name>A0A4U8Q3S5_9FIRM</name>
<keyword evidence="6 7" id="KW-0472">Membrane</keyword>
<dbReference type="InterPro" id="IPR035906">
    <property type="entry name" value="MetI-like_sf"/>
</dbReference>
<dbReference type="Gene3D" id="1.10.3720.10">
    <property type="entry name" value="MetI-like"/>
    <property type="match status" value="1"/>
</dbReference>
<evidence type="ECO:0000256" key="2">
    <source>
        <dbReference type="ARBA" id="ARBA00022448"/>
    </source>
</evidence>
<reference evidence="9 10" key="1">
    <citation type="journal article" date="2019" name="Anaerobe">
        <title>Detection of Robinsoniella peoriensis in multiple bone samples of a trauma patient.</title>
        <authorList>
            <person name="Schrottner P."/>
            <person name="Hartwich K."/>
            <person name="Bunk B."/>
            <person name="Schober I."/>
            <person name="Helbig S."/>
            <person name="Rudolph W.W."/>
            <person name="Gunzer F."/>
        </authorList>
    </citation>
    <scope>NUCLEOTIDE SEQUENCE [LARGE SCALE GENOMIC DNA]</scope>
    <source>
        <strain evidence="9 10">DSM 106044</strain>
    </source>
</reference>
<feature type="transmembrane region" description="Helical" evidence="7">
    <location>
        <begin position="12"/>
        <end position="41"/>
    </location>
</feature>
<dbReference type="PANTHER" id="PTHR30193:SF37">
    <property type="entry name" value="INNER MEMBRANE ABC TRANSPORTER PERMEASE PROTEIN YCJO"/>
    <property type="match status" value="1"/>
</dbReference>
<accession>A0A4U8Q3S5</accession>
<dbReference type="InterPro" id="IPR051393">
    <property type="entry name" value="ABC_transporter_permease"/>
</dbReference>
<dbReference type="OrthoDB" id="9788108at2"/>
<comment type="caution">
    <text evidence="9">The sequence shown here is derived from an EMBL/GenBank/DDBJ whole genome shotgun (WGS) entry which is preliminary data.</text>
</comment>
<evidence type="ECO:0000256" key="3">
    <source>
        <dbReference type="ARBA" id="ARBA00022475"/>
    </source>
</evidence>
<dbReference type="STRING" id="180332.GCA_000797495_05738"/>
<dbReference type="RefSeq" id="WP_052431066.1">
    <property type="nucleotide sequence ID" value="NZ_CABMJZ010000140.1"/>
</dbReference>
<dbReference type="InterPro" id="IPR000515">
    <property type="entry name" value="MetI-like"/>
</dbReference>
<dbReference type="Proteomes" id="UP000306509">
    <property type="component" value="Unassembled WGS sequence"/>
</dbReference>
<dbReference type="Pfam" id="PF00528">
    <property type="entry name" value="BPD_transp_1"/>
    <property type="match status" value="1"/>
</dbReference>
<feature type="domain" description="ABC transmembrane type-1" evidence="8">
    <location>
        <begin position="63"/>
        <end position="275"/>
    </location>
</feature>
<evidence type="ECO:0000313" key="10">
    <source>
        <dbReference type="Proteomes" id="UP000306509"/>
    </source>
</evidence>
<comment type="similarity">
    <text evidence="7">Belongs to the binding-protein-dependent transport system permease family.</text>
</comment>
<dbReference type="GO" id="GO:0005886">
    <property type="term" value="C:plasma membrane"/>
    <property type="evidence" value="ECO:0007669"/>
    <property type="project" value="UniProtKB-SubCell"/>
</dbReference>
<keyword evidence="5 7" id="KW-1133">Transmembrane helix</keyword>
<organism evidence="9 10">
    <name type="scientific">Robinsoniella peoriensis</name>
    <dbReference type="NCBI Taxonomy" id="180332"/>
    <lineage>
        <taxon>Bacteria</taxon>
        <taxon>Bacillati</taxon>
        <taxon>Bacillota</taxon>
        <taxon>Clostridia</taxon>
        <taxon>Lachnospirales</taxon>
        <taxon>Lachnospiraceae</taxon>
        <taxon>Robinsoniella</taxon>
    </lineage>
</organism>
<evidence type="ECO:0000313" key="9">
    <source>
        <dbReference type="EMBL" id="TLC99028.1"/>
    </source>
</evidence>
<evidence type="ECO:0000256" key="1">
    <source>
        <dbReference type="ARBA" id="ARBA00004651"/>
    </source>
</evidence>
<dbReference type="PROSITE" id="PS50928">
    <property type="entry name" value="ABC_TM1"/>
    <property type="match status" value="1"/>
</dbReference>
<evidence type="ECO:0000256" key="4">
    <source>
        <dbReference type="ARBA" id="ARBA00022692"/>
    </source>
</evidence>
<feature type="transmembrane region" description="Helical" evidence="7">
    <location>
        <begin position="206"/>
        <end position="223"/>
    </location>
</feature>
<keyword evidence="10" id="KW-1185">Reference proteome</keyword>
<sequence>MFNLTKKYWFIPYLMILPAFVLILIFKISPIISTLLEGIIIDSKFTLHTYLTLFQDPVFWNALWVTIEINIVMIPLQVLLAFLIAMLANTTIKGIGIFRTIFYLPVTISLTVATILWNMMFNPNNGIINSLLSVFGIPAQGFLISKSQALWCIVIIATWKGVGYWMMFILAGLKNIDTSIYESARIDGAGWIKTTTRITLPLIKRVLLFVFIANTTANVLLFVPMQMITNGGPENSTNVLMFEAYKSAFKFIDRPRSSAIVTVLLLIIVLICCLQSFILSDKDDDTNGKKKKGRKRA</sequence>
<dbReference type="PANTHER" id="PTHR30193">
    <property type="entry name" value="ABC TRANSPORTER PERMEASE PROTEIN"/>
    <property type="match status" value="1"/>
</dbReference>
<dbReference type="SUPFAM" id="SSF161098">
    <property type="entry name" value="MetI-like"/>
    <property type="match status" value="1"/>
</dbReference>
<feature type="transmembrane region" description="Helical" evidence="7">
    <location>
        <begin position="259"/>
        <end position="279"/>
    </location>
</feature>
<dbReference type="EMBL" id="QGQD01000078">
    <property type="protein sequence ID" value="TLC99028.1"/>
    <property type="molecule type" value="Genomic_DNA"/>
</dbReference>
<protein>
    <submittedName>
        <fullName evidence="9">Lactose transport system permease protein LacF</fullName>
    </submittedName>
</protein>
<dbReference type="CDD" id="cd06261">
    <property type="entry name" value="TM_PBP2"/>
    <property type="match status" value="1"/>
</dbReference>
<evidence type="ECO:0000256" key="7">
    <source>
        <dbReference type="RuleBase" id="RU363032"/>
    </source>
</evidence>
<dbReference type="AlphaFoldDB" id="A0A4U8Q3S5"/>
<keyword evidence="2 7" id="KW-0813">Transport</keyword>
<feature type="transmembrane region" description="Helical" evidence="7">
    <location>
        <begin position="61"/>
        <end position="88"/>
    </location>
</feature>
<keyword evidence="4 7" id="KW-0812">Transmembrane</keyword>
<feature type="transmembrane region" description="Helical" evidence="7">
    <location>
        <begin position="100"/>
        <end position="120"/>
    </location>
</feature>
<comment type="subcellular location">
    <subcellularLocation>
        <location evidence="1 7">Cell membrane</location>
        <topology evidence="1 7">Multi-pass membrane protein</topology>
    </subcellularLocation>
</comment>
<dbReference type="GO" id="GO:0055085">
    <property type="term" value="P:transmembrane transport"/>
    <property type="evidence" value="ECO:0007669"/>
    <property type="project" value="InterPro"/>
</dbReference>
<evidence type="ECO:0000259" key="8">
    <source>
        <dbReference type="PROSITE" id="PS50928"/>
    </source>
</evidence>
<keyword evidence="3" id="KW-1003">Cell membrane</keyword>